<dbReference type="EMBL" id="ADZX01000053">
    <property type="protein sequence ID" value="EFK97719.1"/>
    <property type="molecule type" value="Genomic_DNA"/>
</dbReference>
<evidence type="ECO:0000256" key="2">
    <source>
        <dbReference type="SAM" id="Phobius"/>
    </source>
</evidence>
<organism evidence="3">
    <name type="scientific">sediment metagenome</name>
    <dbReference type="NCBI Taxonomy" id="749907"/>
    <lineage>
        <taxon>unclassified sequences</taxon>
        <taxon>metagenomes</taxon>
        <taxon>ecological metagenomes</taxon>
    </lineage>
</organism>
<protein>
    <submittedName>
        <fullName evidence="3">Uncharacterized protein</fullName>
    </submittedName>
</protein>
<proteinExistence type="predicted"/>
<feature type="compositionally biased region" description="Low complexity" evidence="1">
    <location>
        <begin position="82"/>
        <end position="92"/>
    </location>
</feature>
<keyword evidence="2" id="KW-0812">Transmembrane</keyword>
<accession>D9PFE6</accession>
<evidence type="ECO:0000256" key="1">
    <source>
        <dbReference type="SAM" id="MobiDB-lite"/>
    </source>
</evidence>
<sequence>YLRSHRAQLFAILIAALLPAAGLLPIELSNGAIFLMWLAGAALVLFVCSDYAEGSELHEHAHPEHRPSPPADDRKPAEETHPTAATPTTPRR</sequence>
<comment type="caution">
    <text evidence="3">The sequence shown here is derived from an EMBL/GenBank/DDBJ whole genome shotgun (WGS) entry which is preliminary data.</text>
</comment>
<feature type="transmembrane region" description="Helical" evidence="2">
    <location>
        <begin position="32"/>
        <end position="52"/>
    </location>
</feature>
<name>D9PFE6_9ZZZZ</name>
<keyword evidence="2" id="KW-0472">Membrane</keyword>
<reference evidence="3" key="2">
    <citation type="journal article" date="2011" name="Microb. Ecol.">
        <title>Taxonomic and Functional Metagenomic Profiling of the Microbial Community in the Anoxic Sediment of a Sub-saline Shallow Lake (Laguna de Carrizo, Central Spain).</title>
        <authorList>
            <person name="Ferrer M."/>
            <person name="Guazzaroni M.E."/>
            <person name="Richter M."/>
            <person name="Garcia-Salamanca A."/>
            <person name="Yarza P."/>
            <person name="Suarez-Suarez A."/>
            <person name="Solano J."/>
            <person name="Alcaide M."/>
            <person name="van Dillewijn P."/>
            <person name="Molina-Henares M.A."/>
            <person name="Lopez-Cortes N."/>
            <person name="Al-Ramahi Y."/>
            <person name="Guerrero C."/>
            <person name="Acosta A."/>
            <person name="de Eugenio L.I."/>
            <person name="Martinez V."/>
            <person name="Marques S."/>
            <person name="Rojo F."/>
            <person name="Santero E."/>
            <person name="Genilloud O."/>
            <person name="Perez-Perez J."/>
            <person name="Rossello-Mora R."/>
            <person name="Ramos J.L."/>
        </authorList>
    </citation>
    <scope>NUCLEOTIDE SEQUENCE</scope>
</reference>
<feature type="region of interest" description="Disordered" evidence="1">
    <location>
        <begin position="57"/>
        <end position="92"/>
    </location>
</feature>
<feature type="compositionally biased region" description="Basic and acidic residues" evidence="1">
    <location>
        <begin position="57"/>
        <end position="81"/>
    </location>
</feature>
<evidence type="ECO:0000313" key="3">
    <source>
        <dbReference type="EMBL" id="EFK97719.1"/>
    </source>
</evidence>
<keyword evidence="2" id="KW-1133">Transmembrane helix</keyword>
<reference evidence="3" key="1">
    <citation type="submission" date="2010-07" db="EMBL/GenBank/DDBJ databases">
        <authorList>
            <consortium name="CONSOLIDER consortium CSD2007-00005"/>
            <person name="Guazzaroni M.-E."/>
            <person name="Richter M."/>
            <person name="Garcia-Salamanca A."/>
            <person name="Yarza P."/>
            <person name="Ferrer M."/>
        </authorList>
    </citation>
    <scope>NUCLEOTIDE SEQUENCE</scope>
</reference>
<gene>
    <name evidence="3" type="ORF">LDC_0225</name>
</gene>
<dbReference type="AlphaFoldDB" id="D9PFE6"/>
<feature type="non-terminal residue" evidence="3">
    <location>
        <position position="1"/>
    </location>
</feature>